<organism evidence="2 3">
    <name type="scientific">Paraburkholderia caribensis MBA4</name>
    <dbReference type="NCBI Taxonomy" id="1323664"/>
    <lineage>
        <taxon>Bacteria</taxon>
        <taxon>Pseudomonadati</taxon>
        <taxon>Pseudomonadota</taxon>
        <taxon>Betaproteobacteria</taxon>
        <taxon>Burkholderiales</taxon>
        <taxon>Burkholderiaceae</taxon>
        <taxon>Paraburkholderia</taxon>
    </lineage>
</organism>
<protein>
    <submittedName>
        <fullName evidence="2">Uncharacterized protein</fullName>
    </submittedName>
</protein>
<gene>
    <name evidence="2" type="ORF">K788_00035980</name>
</gene>
<name>A0A0P0R6B2_9BURK</name>
<dbReference type="Proteomes" id="UP000019146">
    <property type="component" value="Chromosome 1"/>
</dbReference>
<evidence type="ECO:0000313" key="2">
    <source>
        <dbReference type="EMBL" id="ALL63696.1"/>
    </source>
</evidence>
<feature type="region of interest" description="Disordered" evidence="1">
    <location>
        <begin position="1"/>
        <end position="29"/>
    </location>
</feature>
<feature type="compositionally biased region" description="Low complexity" evidence="1">
    <location>
        <begin position="1"/>
        <end position="17"/>
    </location>
</feature>
<accession>A0A0P0R6B2</accession>
<dbReference type="KEGG" id="bcai:K788_00035980"/>
<dbReference type="EMBL" id="CP012746">
    <property type="protein sequence ID" value="ALL63696.1"/>
    <property type="molecule type" value="Genomic_DNA"/>
</dbReference>
<evidence type="ECO:0000313" key="3">
    <source>
        <dbReference type="Proteomes" id="UP000019146"/>
    </source>
</evidence>
<evidence type="ECO:0000256" key="1">
    <source>
        <dbReference type="SAM" id="MobiDB-lite"/>
    </source>
</evidence>
<reference evidence="2 3" key="1">
    <citation type="journal article" date="2014" name="Genome Announc.">
        <title>Draft Genome Sequence of the Haloacid-Degrading Burkholderia caribensis Strain MBA4.</title>
        <authorList>
            <person name="Pan Y."/>
            <person name="Kong K.F."/>
            <person name="Tsang J.S."/>
        </authorList>
    </citation>
    <scope>NUCLEOTIDE SEQUENCE [LARGE SCALE GENOMIC DNA]</scope>
    <source>
        <strain evidence="2 3">MBA4</strain>
    </source>
</reference>
<proteinExistence type="predicted"/>
<dbReference type="AlphaFoldDB" id="A0A0P0R6B2"/>
<sequence length="29" mass="3168">MNSSWSSVSVKSGLNSKARAKHQPMQCFA</sequence>